<dbReference type="CTD" id="34432"/>
<feature type="region of interest" description="Disordered" evidence="2">
    <location>
        <begin position="17"/>
        <end position="36"/>
    </location>
</feature>
<organism evidence="4 5">
    <name type="scientific">Sipha flava</name>
    <name type="common">yellow sugarcane aphid</name>
    <dbReference type="NCBI Taxonomy" id="143950"/>
    <lineage>
        <taxon>Eukaryota</taxon>
        <taxon>Metazoa</taxon>
        <taxon>Ecdysozoa</taxon>
        <taxon>Arthropoda</taxon>
        <taxon>Hexapoda</taxon>
        <taxon>Insecta</taxon>
        <taxon>Pterygota</taxon>
        <taxon>Neoptera</taxon>
        <taxon>Paraneoptera</taxon>
        <taxon>Hemiptera</taxon>
        <taxon>Sternorrhyncha</taxon>
        <taxon>Aphidomorpha</taxon>
        <taxon>Aphidoidea</taxon>
        <taxon>Aphididae</taxon>
        <taxon>Sipha</taxon>
    </lineage>
</organism>
<dbReference type="RefSeq" id="XP_025422125.1">
    <property type="nucleotide sequence ID" value="XM_025566340.1"/>
</dbReference>
<feature type="compositionally biased region" description="Acidic residues" evidence="2">
    <location>
        <begin position="24"/>
        <end position="36"/>
    </location>
</feature>
<dbReference type="PANTHER" id="PTHR13138:SF3">
    <property type="entry name" value="CD2 ANTIGEN CYTOPLASMIC TAIL-BINDING PROTEIN 2"/>
    <property type="match status" value="1"/>
</dbReference>
<dbReference type="Gene3D" id="3.30.1490.40">
    <property type="match status" value="1"/>
</dbReference>
<evidence type="ECO:0000256" key="1">
    <source>
        <dbReference type="SAM" id="Coils"/>
    </source>
</evidence>
<accession>A0A8B8GGW2</accession>
<dbReference type="InterPro" id="IPR039905">
    <property type="entry name" value="CD2BP2/Lin1"/>
</dbReference>
<gene>
    <name evidence="5" type="primary">LOC112691905</name>
</gene>
<keyword evidence="1" id="KW-0175">Coiled coil</keyword>
<protein>
    <submittedName>
        <fullName evidence="5">CD2 antigen cytoplasmic tail-binding protein 2 homolog</fullName>
    </submittedName>
</protein>
<dbReference type="OrthoDB" id="331341at2759"/>
<dbReference type="SUPFAM" id="SSF55277">
    <property type="entry name" value="GYF domain"/>
    <property type="match status" value="1"/>
</dbReference>
<dbReference type="PROSITE" id="PS50829">
    <property type="entry name" value="GYF"/>
    <property type="match status" value="1"/>
</dbReference>
<reference evidence="5" key="1">
    <citation type="submission" date="2025-08" db="UniProtKB">
        <authorList>
            <consortium name="RefSeq"/>
        </authorList>
    </citation>
    <scope>IDENTIFICATION</scope>
    <source>
        <tissue evidence="5">Whole body</tissue>
    </source>
</reference>
<evidence type="ECO:0000256" key="2">
    <source>
        <dbReference type="SAM" id="MobiDB-lite"/>
    </source>
</evidence>
<feature type="coiled-coil region" evidence="1">
    <location>
        <begin position="239"/>
        <end position="266"/>
    </location>
</feature>
<dbReference type="Pfam" id="PF02213">
    <property type="entry name" value="GYF"/>
    <property type="match status" value="1"/>
</dbReference>
<dbReference type="GO" id="GO:0005682">
    <property type="term" value="C:U5 snRNP"/>
    <property type="evidence" value="ECO:0007669"/>
    <property type="project" value="InterPro"/>
</dbReference>
<dbReference type="GeneID" id="112691905"/>
<feature type="domain" description="GYF" evidence="3">
    <location>
        <begin position="262"/>
        <end position="316"/>
    </location>
</feature>
<dbReference type="Proteomes" id="UP000694846">
    <property type="component" value="Unplaced"/>
</dbReference>
<keyword evidence="4" id="KW-1185">Reference proteome</keyword>
<dbReference type="PANTHER" id="PTHR13138">
    <property type="entry name" value="PROTEIN LIN1"/>
    <property type="match status" value="1"/>
</dbReference>
<evidence type="ECO:0000313" key="4">
    <source>
        <dbReference type="Proteomes" id="UP000694846"/>
    </source>
</evidence>
<sequence length="321" mass="37703">MNKRKLEEEIFQQNKFEKLNNIADSEDDDDDDSVDENNYDVMQEQDIEGQEDGVVGQDGEIRITPFNMQEELEEGHFDKQGMYHWKKEKDVQDNWLENIDWCKIKDMSKEKKNNDENAEDDEEFNVIAAYKEIISMMEPKETIAKALRRLGGNKRLSTAERWKMKKAGISTEGGSSEKVTRLTEIANQILTTDGNMDVYQETYEHISNIISKSNKKEQPSTSMASDLDMYADDFDLKEKEKLENTIQNSEEGAEELEDTGESLQWEYKFSLESNEVFGPYNTEQMQKWKEENKFNEPIWVRKCNSNSEFHSFKRVDFELYL</sequence>
<evidence type="ECO:0000313" key="5">
    <source>
        <dbReference type="RefSeq" id="XP_025422125.1"/>
    </source>
</evidence>
<dbReference type="InterPro" id="IPR035445">
    <property type="entry name" value="GYF-like_dom_sf"/>
</dbReference>
<dbReference type="AlphaFoldDB" id="A0A8B8GGW2"/>
<name>A0A8B8GGW2_9HEMI</name>
<evidence type="ECO:0000259" key="3">
    <source>
        <dbReference type="PROSITE" id="PS50829"/>
    </source>
</evidence>
<proteinExistence type="predicted"/>
<dbReference type="InterPro" id="IPR003169">
    <property type="entry name" value="GYF"/>
</dbReference>